<organism evidence="1 2">
    <name type="scientific">Serratia symbiotica</name>
    <dbReference type="NCBI Taxonomy" id="138074"/>
    <lineage>
        <taxon>Bacteria</taxon>
        <taxon>Pseudomonadati</taxon>
        <taxon>Pseudomonadota</taxon>
        <taxon>Gammaproteobacteria</taxon>
        <taxon>Enterobacterales</taxon>
        <taxon>Yersiniaceae</taxon>
        <taxon>Serratia</taxon>
    </lineage>
</organism>
<evidence type="ECO:0000313" key="1">
    <source>
        <dbReference type="EMBL" id="QLH63523.1"/>
    </source>
</evidence>
<dbReference type="GeneID" id="93737224"/>
<reference evidence="1 2" key="1">
    <citation type="journal article" date="2014" name="Genome Announc.">
        <title>Whole-Genome Sequence of Serratia symbiotica Strain CWBI-2.3T, a Free-Living Symbiont of the Black Bean Aphid Aphis fabae.</title>
        <authorList>
            <person name="Foray V."/>
            <person name="Grigorescu A.S."/>
            <person name="Sabri A."/>
            <person name="Haubruge E."/>
            <person name="Lognay G."/>
            <person name="Francis F."/>
            <person name="Fauconnier M.L."/>
            <person name="Hance T."/>
            <person name="Thonart P."/>
        </authorList>
    </citation>
    <scope>NUCLEOTIDE SEQUENCE [LARGE SCALE GENOMIC DNA]</scope>
    <source>
        <strain evidence="1">CWBI-2.3</strain>
    </source>
</reference>
<gene>
    <name evidence="1" type="ORF">SYMBAF_12040</name>
</gene>
<name>A0A7D5NQL2_9GAMM</name>
<proteinExistence type="predicted"/>
<evidence type="ECO:0000313" key="2">
    <source>
        <dbReference type="Proteomes" id="UP000042738"/>
    </source>
</evidence>
<dbReference type="RefSeq" id="WP_052447853.1">
    <property type="nucleotide sequence ID" value="NZ_CAXKXZ010000004.1"/>
</dbReference>
<dbReference type="EMBL" id="CP050855">
    <property type="protein sequence ID" value="QLH63523.1"/>
    <property type="molecule type" value="Genomic_DNA"/>
</dbReference>
<sequence length="66" mass="7516">MARSAGLPLVPVVASHYYLDFRLNRLNNGKVVIKFMLWVSKETITSQPVRDVVAAVHQRMEAKLLH</sequence>
<protein>
    <submittedName>
        <fullName evidence="1">Uncharacterized protein</fullName>
    </submittedName>
</protein>
<dbReference type="Proteomes" id="UP000042738">
    <property type="component" value="Chromosome"/>
</dbReference>
<dbReference type="AlphaFoldDB" id="A0A7D5NQL2"/>
<accession>A0A7D5NQL2</accession>